<name>A0A6A4X510_AMPAM</name>
<dbReference type="AlphaFoldDB" id="A0A6A4X510"/>
<protein>
    <submittedName>
        <fullName evidence="2">Uncharacterized protein</fullName>
    </submittedName>
</protein>
<proteinExistence type="predicted"/>
<dbReference type="Proteomes" id="UP000440578">
    <property type="component" value="Unassembled WGS sequence"/>
</dbReference>
<feature type="compositionally biased region" description="Basic and acidic residues" evidence="1">
    <location>
        <begin position="32"/>
        <end position="42"/>
    </location>
</feature>
<gene>
    <name evidence="2" type="ORF">FJT64_016085</name>
</gene>
<comment type="caution">
    <text evidence="2">The sequence shown here is derived from an EMBL/GenBank/DDBJ whole genome shotgun (WGS) entry which is preliminary data.</text>
</comment>
<evidence type="ECO:0000313" key="2">
    <source>
        <dbReference type="EMBL" id="KAF0313373.1"/>
    </source>
</evidence>
<feature type="region of interest" description="Disordered" evidence="1">
    <location>
        <begin position="26"/>
        <end position="64"/>
    </location>
</feature>
<accession>A0A6A4X510</accession>
<sequence>MAWSQWRSSVTQAAQRVARGTEAWIQAQGAAKRAEQQRRTEEANGNSMNQPTIPSTSPKIPSGGDGDCALPYMAIGDRSEPCATGDCFVFPIAERPDARSRTRPSCGIVPAVG</sequence>
<organism evidence="2 3">
    <name type="scientific">Amphibalanus amphitrite</name>
    <name type="common">Striped barnacle</name>
    <name type="synonym">Balanus amphitrite</name>
    <dbReference type="NCBI Taxonomy" id="1232801"/>
    <lineage>
        <taxon>Eukaryota</taxon>
        <taxon>Metazoa</taxon>
        <taxon>Ecdysozoa</taxon>
        <taxon>Arthropoda</taxon>
        <taxon>Crustacea</taxon>
        <taxon>Multicrustacea</taxon>
        <taxon>Cirripedia</taxon>
        <taxon>Thoracica</taxon>
        <taxon>Thoracicalcarea</taxon>
        <taxon>Balanomorpha</taxon>
        <taxon>Balanoidea</taxon>
        <taxon>Balanidae</taxon>
        <taxon>Amphibalaninae</taxon>
        <taxon>Amphibalanus</taxon>
    </lineage>
</organism>
<feature type="compositionally biased region" description="Low complexity" evidence="1">
    <location>
        <begin position="51"/>
        <end position="62"/>
    </location>
</feature>
<reference evidence="2 3" key="1">
    <citation type="submission" date="2019-07" db="EMBL/GenBank/DDBJ databases">
        <title>Draft genome assembly of a fouling barnacle, Amphibalanus amphitrite (Darwin, 1854): The first reference genome for Thecostraca.</title>
        <authorList>
            <person name="Kim W."/>
        </authorList>
    </citation>
    <scope>NUCLEOTIDE SEQUENCE [LARGE SCALE GENOMIC DNA]</scope>
    <source>
        <strain evidence="2">SNU_AA5</strain>
        <tissue evidence="2">Soma without cirri and trophi</tissue>
    </source>
</reference>
<evidence type="ECO:0000256" key="1">
    <source>
        <dbReference type="SAM" id="MobiDB-lite"/>
    </source>
</evidence>
<dbReference type="EMBL" id="VIIS01000096">
    <property type="protein sequence ID" value="KAF0313373.1"/>
    <property type="molecule type" value="Genomic_DNA"/>
</dbReference>
<keyword evidence="3" id="KW-1185">Reference proteome</keyword>
<evidence type="ECO:0000313" key="3">
    <source>
        <dbReference type="Proteomes" id="UP000440578"/>
    </source>
</evidence>